<dbReference type="InterPro" id="IPR016169">
    <property type="entry name" value="FAD-bd_PCMH_sub2"/>
</dbReference>
<comment type="similarity">
    <text evidence="1">Belongs to the FAD-binding oxidoreductase/transferase type 4 family.</text>
</comment>
<dbReference type="Pfam" id="PF01565">
    <property type="entry name" value="FAD_binding_4"/>
    <property type="match status" value="1"/>
</dbReference>
<dbReference type="SUPFAM" id="SSF55103">
    <property type="entry name" value="FAD-linked oxidases, C-terminal domain"/>
    <property type="match status" value="1"/>
</dbReference>
<dbReference type="InterPro" id="IPR016171">
    <property type="entry name" value="Vanillyl_alc_oxidase_C-sub2"/>
</dbReference>
<dbReference type="Gene3D" id="1.10.45.10">
    <property type="entry name" value="Vanillyl-alcohol Oxidase, Chain A, domain 4"/>
    <property type="match status" value="1"/>
</dbReference>
<dbReference type="Gene3D" id="3.40.462.40">
    <property type="entry name" value="FAD-linked oxidase, cap domain/gating helix"/>
    <property type="match status" value="1"/>
</dbReference>
<keyword evidence="3 5" id="KW-0274">FAD</keyword>
<dbReference type="PANTHER" id="PTHR46568">
    <property type="entry name" value="ALKYLDIHYDROXYACETONEPHOSPHATE SYNTHASE, PEROXISOMAL"/>
    <property type="match status" value="1"/>
</dbReference>
<dbReference type="InterPro" id="IPR016166">
    <property type="entry name" value="FAD-bd_PCMH"/>
</dbReference>
<dbReference type="GO" id="GO:0008610">
    <property type="term" value="P:lipid biosynthetic process"/>
    <property type="evidence" value="ECO:0007669"/>
    <property type="project" value="InterPro"/>
</dbReference>
<dbReference type="Pfam" id="PF02913">
    <property type="entry name" value="FAD-oxidase_C"/>
    <property type="match status" value="1"/>
</dbReference>
<dbReference type="GO" id="GO:0071949">
    <property type="term" value="F:FAD binding"/>
    <property type="evidence" value="ECO:0007669"/>
    <property type="project" value="InterPro"/>
</dbReference>
<dbReference type="PROSITE" id="PS51387">
    <property type="entry name" value="FAD_PCMH"/>
    <property type="match status" value="1"/>
</dbReference>
<feature type="site" description="Important for enzyme activity" evidence="6">
    <location>
        <position position="266"/>
    </location>
</feature>
<feature type="domain" description="FAD-binding PCMH-type" evidence="8">
    <location>
        <begin position="53"/>
        <end position="231"/>
    </location>
</feature>
<reference evidence="9 10" key="1">
    <citation type="journal article" date="2010" name="Stand. Genomic Sci.">
        <title>Complete genome sequence of Haliangium ochraceum type strain (SMP-2).</title>
        <authorList>
            <consortium name="US DOE Joint Genome Institute (JGI-PGF)"/>
            <person name="Ivanova N."/>
            <person name="Daum C."/>
            <person name="Lang E."/>
            <person name="Abt B."/>
            <person name="Kopitz M."/>
            <person name="Saunders E."/>
            <person name="Lapidus A."/>
            <person name="Lucas S."/>
            <person name="Glavina Del Rio T."/>
            <person name="Nolan M."/>
            <person name="Tice H."/>
            <person name="Copeland A."/>
            <person name="Cheng J.F."/>
            <person name="Chen F."/>
            <person name="Bruce D."/>
            <person name="Goodwin L."/>
            <person name="Pitluck S."/>
            <person name="Mavromatis K."/>
            <person name="Pati A."/>
            <person name="Mikhailova N."/>
            <person name="Chen A."/>
            <person name="Palaniappan K."/>
            <person name="Land M."/>
            <person name="Hauser L."/>
            <person name="Chang Y.J."/>
            <person name="Jeffries C.D."/>
            <person name="Detter J.C."/>
            <person name="Brettin T."/>
            <person name="Rohde M."/>
            <person name="Goker M."/>
            <person name="Bristow J."/>
            <person name="Markowitz V."/>
            <person name="Eisen J.A."/>
            <person name="Hugenholtz P."/>
            <person name="Kyrpides N.C."/>
            <person name="Klenk H.P."/>
        </authorList>
    </citation>
    <scope>NUCLEOTIDE SEQUENCE [LARGE SCALE GENOMIC DNA]</scope>
    <source>
        <strain evidence="10">DSM 14365 / CIP 107738 / JCM 11303 / AJ 13395 / SMP-2</strain>
    </source>
</reference>
<evidence type="ECO:0000256" key="5">
    <source>
        <dbReference type="PIRSR" id="PIRSR625650-3"/>
    </source>
</evidence>
<dbReference type="GO" id="GO:0008609">
    <property type="term" value="F:alkylglycerone-phosphate synthase activity"/>
    <property type="evidence" value="ECO:0007669"/>
    <property type="project" value="InterPro"/>
</dbReference>
<dbReference type="OrthoDB" id="9811557at2"/>
<evidence type="ECO:0000256" key="2">
    <source>
        <dbReference type="ARBA" id="ARBA00022630"/>
    </source>
</evidence>
<dbReference type="KEGG" id="hoh:Hoch_3321"/>
<evidence type="ECO:0000256" key="4">
    <source>
        <dbReference type="PIRSR" id="PIRSR625650-1"/>
    </source>
</evidence>
<evidence type="ECO:0000256" key="3">
    <source>
        <dbReference type="ARBA" id="ARBA00022827"/>
    </source>
</evidence>
<dbReference type="HOGENOM" id="CLU_017779_2_3_7"/>
<name>D0LTX9_HALO1</name>
<dbReference type="AlphaFoldDB" id="D0LTX9"/>
<dbReference type="Proteomes" id="UP000001880">
    <property type="component" value="Chromosome"/>
</dbReference>
<evidence type="ECO:0000313" key="9">
    <source>
        <dbReference type="EMBL" id="ACY15823.1"/>
    </source>
</evidence>
<dbReference type="SUPFAM" id="SSF56176">
    <property type="entry name" value="FAD-binding/transporter-associated domain-like"/>
    <property type="match status" value="1"/>
</dbReference>
<keyword evidence="10" id="KW-1185">Reference proteome</keyword>
<keyword evidence="2" id="KW-0285">Flavoprotein</keyword>
<evidence type="ECO:0000256" key="7">
    <source>
        <dbReference type="SAM" id="MobiDB-lite"/>
    </source>
</evidence>
<dbReference type="EMBL" id="CP001804">
    <property type="protein sequence ID" value="ACY15823.1"/>
    <property type="molecule type" value="Genomic_DNA"/>
</dbReference>
<feature type="active site" description="Proton donor/acceptor" evidence="4">
    <location>
        <position position="469"/>
    </location>
</feature>
<evidence type="ECO:0000256" key="1">
    <source>
        <dbReference type="ARBA" id="ARBA00008000"/>
    </source>
</evidence>
<comment type="cofactor">
    <cofactor evidence="5">
        <name>FAD</name>
        <dbReference type="ChEBI" id="CHEBI:57692"/>
    </cofactor>
</comment>
<feature type="region of interest" description="Disordered" evidence="7">
    <location>
        <begin position="286"/>
        <end position="307"/>
    </location>
</feature>
<gene>
    <name evidence="9" type="ordered locus">Hoch_3321</name>
</gene>
<accession>D0LTX9</accession>
<dbReference type="InterPro" id="IPR025650">
    <property type="entry name" value="Alkyl-DHAP_Synthase"/>
</dbReference>
<dbReference type="RefSeq" id="WP_012828423.1">
    <property type="nucleotide sequence ID" value="NC_013440.1"/>
</dbReference>
<evidence type="ECO:0000313" key="10">
    <source>
        <dbReference type="Proteomes" id="UP000001880"/>
    </source>
</evidence>
<dbReference type="InterPro" id="IPR006094">
    <property type="entry name" value="Oxid_FAD_bind_N"/>
</dbReference>
<dbReference type="PANTHER" id="PTHR46568:SF1">
    <property type="entry name" value="ALKYLDIHYDROXYACETONEPHOSPHATE SYNTHASE, PEROXISOMAL"/>
    <property type="match status" value="1"/>
</dbReference>
<proteinExistence type="inferred from homology"/>
<evidence type="ECO:0000256" key="6">
    <source>
        <dbReference type="PIRSR" id="PIRSR625650-4"/>
    </source>
</evidence>
<dbReference type="InterPro" id="IPR036318">
    <property type="entry name" value="FAD-bd_PCMH-like_sf"/>
</dbReference>
<dbReference type="eggNOG" id="COG0277">
    <property type="taxonomic scope" value="Bacteria"/>
</dbReference>
<dbReference type="Gene3D" id="3.30.465.10">
    <property type="match status" value="1"/>
</dbReference>
<sequence>MTRSSYDAEALRRDLEKIVGPRRVSLRDDDRLTYSRDMWPRLLLAVREGGVPSPYRPHAVVWPETVREVAALVRLARNTGLPIIPYGGGSGVCGGVVPVRGGITLDLKRMNELRSVQGDELVCDVDAGINGERFERALARHGYTFGHFPSSIYCSTVGGWLATRAAGQMSTKYGKVEDRVAGLTVVTGRGEVLTTDGPARATRGPDWTQLLLGSEGTLGIITSARLRLAPAPAIRVLRGFQFDNVGAGLEAIRRVMQRGLRPAVVRLYDEVDSLVHALGRHTGDDAAARDRFAPGPGADNGALPILPGPEQAQEAERAPSFWQRQRKRLSEGLRRDAMAAMLTRPRVVNALLGNAAERAMRRGCRMIIGLEGARIRTEIEAELTFGELARAGGRDLGEGPGKSWLARRYAVSYRMSPLFRDGAFVDTMEVAASWDRLLDLYDAVREAIGRHALVMAHFSHAYPDGCSIYFTFVARGRHRHDAERIYDAIWRDGLSASTRVGGTISHHHGVGLLKSAYMNAEHREAMSVLRALKRSFDPDHLLNPGKLGFERRVAAATPEWLMTPEAGQGGRP</sequence>
<dbReference type="InterPro" id="IPR004113">
    <property type="entry name" value="FAD-bd_oxidored_4_C"/>
</dbReference>
<protein>
    <submittedName>
        <fullName evidence="9">FAD linked oxidase domain protein</fullName>
    </submittedName>
</protein>
<dbReference type="STRING" id="502025.Hoch_3321"/>
<organism evidence="9 10">
    <name type="scientific">Haliangium ochraceum (strain DSM 14365 / JCM 11303 / SMP-2)</name>
    <dbReference type="NCBI Taxonomy" id="502025"/>
    <lineage>
        <taxon>Bacteria</taxon>
        <taxon>Pseudomonadati</taxon>
        <taxon>Myxococcota</taxon>
        <taxon>Polyangia</taxon>
        <taxon>Haliangiales</taxon>
        <taxon>Kofleriaceae</taxon>
        <taxon>Haliangium</taxon>
    </lineage>
</organism>
<evidence type="ECO:0000259" key="8">
    <source>
        <dbReference type="PROSITE" id="PS51387"/>
    </source>
</evidence>
<feature type="binding site" evidence="5">
    <location>
        <begin position="215"/>
        <end position="221"/>
    </location>
    <ligand>
        <name>FAD</name>
        <dbReference type="ChEBI" id="CHEBI:57692"/>
    </ligand>
</feature>
<dbReference type="InterPro" id="IPR016164">
    <property type="entry name" value="FAD-linked_Oxase-like_C"/>
</dbReference>